<name>A0A4Z2FCP3_9TELE</name>
<proteinExistence type="predicted"/>
<feature type="region of interest" description="Disordered" evidence="1">
    <location>
        <begin position="25"/>
        <end position="114"/>
    </location>
</feature>
<protein>
    <submittedName>
        <fullName evidence="2">Uncharacterized protein</fullName>
    </submittedName>
</protein>
<sequence>MRPGSVTERRKAWYTGVLRWWAASTASAAVSPAPTTSTGSEDWSSSPREMAASSSQKEWHTPGSSIQLARLRRHSSGDEWSSPKSLSGSSSESNSTATGLDERPSRPSHRYSRS</sequence>
<feature type="compositionally biased region" description="Low complexity" evidence="1">
    <location>
        <begin position="25"/>
        <end position="55"/>
    </location>
</feature>
<keyword evidence="3" id="KW-1185">Reference proteome</keyword>
<comment type="caution">
    <text evidence="2">The sequence shown here is derived from an EMBL/GenBank/DDBJ whole genome shotgun (WGS) entry which is preliminary data.</text>
</comment>
<reference evidence="2 3" key="1">
    <citation type="submission" date="2019-03" db="EMBL/GenBank/DDBJ databases">
        <title>First draft genome of Liparis tanakae, snailfish: a comprehensive survey of snailfish specific genes.</title>
        <authorList>
            <person name="Kim W."/>
            <person name="Song I."/>
            <person name="Jeong J.-H."/>
            <person name="Kim D."/>
            <person name="Kim S."/>
            <person name="Ryu S."/>
            <person name="Song J.Y."/>
            <person name="Lee S.K."/>
        </authorList>
    </citation>
    <scope>NUCLEOTIDE SEQUENCE [LARGE SCALE GENOMIC DNA]</scope>
    <source>
        <tissue evidence="2">Muscle</tissue>
    </source>
</reference>
<accession>A0A4Z2FCP3</accession>
<evidence type="ECO:0000313" key="3">
    <source>
        <dbReference type="Proteomes" id="UP000314294"/>
    </source>
</evidence>
<evidence type="ECO:0000313" key="2">
    <source>
        <dbReference type="EMBL" id="TNN38957.1"/>
    </source>
</evidence>
<dbReference type="EMBL" id="SRLO01001322">
    <property type="protein sequence ID" value="TNN38957.1"/>
    <property type="molecule type" value="Genomic_DNA"/>
</dbReference>
<organism evidence="2 3">
    <name type="scientific">Liparis tanakae</name>
    <name type="common">Tanaka's snailfish</name>
    <dbReference type="NCBI Taxonomy" id="230148"/>
    <lineage>
        <taxon>Eukaryota</taxon>
        <taxon>Metazoa</taxon>
        <taxon>Chordata</taxon>
        <taxon>Craniata</taxon>
        <taxon>Vertebrata</taxon>
        <taxon>Euteleostomi</taxon>
        <taxon>Actinopterygii</taxon>
        <taxon>Neopterygii</taxon>
        <taxon>Teleostei</taxon>
        <taxon>Neoteleostei</taxon>
        <taxon>Acanthomorphata</taxon>
        <taxon>Eupercaria</taxon>
        <taxon>Perciformes</taxon>
        <taxon>Cottioidei</taxon>
        <taxon>Cottales</taxon>
        <taxon>Liparidae</taxon>
        <taxon>Liparis</taxon>
    </lineage>
</organism>
<dbReference type="Proteomes" id="UP000314294">
    <property type="component" value="Unassembled WGS sequence"/>
</dbReference>
<gene>
    <name evidence="2" type="ORF">EYF80_050883</name>
</gene>
<dbReference type="AlphaFoldDB" id="A0A4Z2FCP3"/>
<evidence type="ECO:0000256" key="1">
    <source>
        <dbReference type="SAM" id="MobiDB-lite"/>
    </source>
</evidence>
<feature type="compositionally biased region" description="Low complexity" evidence="1">
    <location>
        <begin position="82"/>
        <end position="95"/>
    </location>
</feature>